<dbReference type="Pfam" id="PF13166">
    <property type="entry name" value="AAA_13"/>
    <property type="match status" value="1"/>
</dbReference>
<dbReference type="InterPro" id="IPR026866">
    <property type="entry name" value="CR006_AAA"/>
</dbReference>
<gene>
    <name evidence="2" type="ORF">HXN26_08620</name>
</gene>
<evidence type="ECO:0000259" key="1">
    <source>
        <dbReference type="Pfam" id="PF13166"/>
    </source>
</evidence>
<dbReference type="SUPFAM" id="SSF52540">
    <property type="entry name" value="P-loop containing nucleoside triphosphate hydrolases"/>
    <property type="match status" value="1"/>
</dbReference>
<feature type="domain" description="Protein CR006 P-loop" evidence="1">
    <location>
        <begin position="136"/>
        <end position="323"/>
    </location>
</feature>
<sequence>MELSNIAKEIKEAKENIFLIYAFNATGKTRLSVEYKETARDSKTRFQTGVYYNAFSEDLFIWDNDTKNSEADIKMQVIPSSLNHLHSQINEEAVLEKLRPYNPKYEFYFSYINNDYEKGIEYIHFYLKDDNDMMPIKISRGEEHIFVWCFFLALFDTEGWADEQNQYIFIDDPVSSLDDHNIFITTFTLLDLIEKYHKERKFIITTHHIGFATILDNLLAKGEKAESFKKHYRLRLLEKEGTAFSLGNPKKDVLLYHLRLLQILDDAIQNNSLEVYHMALLRQVLENISSFLGTGRVNYVLEEIGFSDADKIATIANSLTHKNVYYPQMDAMVEDNKQIVKDVYKKLMGKYNFIIHNDKNEIK</sequence>
<dbReference type="AlphaFoldDB" id="A0A930HNG3"/>
<accession>A0A930HNG3</accession>
<proteinExistence type="predicted"/>
<evidence type="ECO:0000313" key="3">
    <source>
        <dbReference type="Proteomes" id="UP000771736"/>
    </source>
</evidence>
<dbReference type="EMBL" id="JABZSJ010000051">
    <property type="protein sequence ID" value="MBF1384891.1"/>
    <property type="molecule type" value="Genomic_DNA"/>
</dbReference>
<dbReference type="Proteomes" id="UP000771736">
    <property type="component" value="Unassembled WGS sequence"/>
</dbReference>
<reference evidence="2" key="1">
    <citation type="submission" date="2020-04" db="EMBL/GenBank/DDBJ databases">
        <title>Deep metagenomics examines the oral microbiome during advanced dental caries in children, revealing novel taxa and co-occurrences with host molecules.</title>
        <authorList>
            <person name="Baker J.L."/>
            <person name="Morton J.T."/>
            <person name="Dinis M."/>
            <person name="Alvarez R."/>
            <person name="Tran N.C."/>
            <person name="Knight R."/>
            <person name="Edlund A."/>
        </authorList>
    </citation>
    <scope>NUCLEOTIDE SEQUENCE</scope>
    <source>
        <strain evidence="2">JCVI_44_bin.5</strain>
    </source>
</reference>
<dbReference type="RefSeq" id="WP_273160687.1">
    <property type="nucleotide sequence ID" value="NZ_JABZSJ010000051.1"/>
</dbReference>
<dbReference type="Gene3D" id="3.40.50.300">
    <property type="entry name" value="P-loop containing nucleotide triphosphate hydrolases"/>
    <property type="match status" value="1"/>
</dbReference>
<protein>
    <submittedName>
        <fullName evidence="2">AAA family ATPase</fullName>
    </submittedName>
</protein>
<name>A0A930HNG3_9BACT</name>
<organism evidence="2 3">
    <name type="scientific">Prevotella aurantiaca</name>
    <dbReference type="NCBI Taxonomy" id="596085"/>
    <lineage>
        <taxon>Bacteria</taxon>
        <taxon>Pseudomonadati</taxon>
        <taxon>Bacteroidota</taxon>
        <taxon>Bacteroidia</taxon>
        <taxon>Bacteroidales</taxon>
        <taxon>Prevotellaceae</taxon>
        <taxon>Prevotella</taxon>
    </lineage>
</organism>
<dbReference type="InterPro" id="IPR027417">
    <property type="entry name" value="P-loop_NTPase"/>
</dbReference>
<evidence type="ECO:0000313" key="2">
    <source>
        <dbReference type="EMBL" id="MBF1384891.1"/>
    </source>
</evidence>
<comment type="caution">
    <text evidence="2">The sequence shown here is derived from an EMBL/GenBank/DDBJ whole genome shotgun (WGS) entry which is preliminary data.</text>
</comment>